<keyword evidence="3" id="KW-1185">Reference proteome</keyword>
<feature type="region of interest" description="Disordered" evidence="1">
    <location>
        <begin position="215"/>
        <end position="263"/>
    </location>
</feature>
<protein>
    <submittedName>
        <fullName evidence="2">Uncharacterized protein</fullName>
    </submittedName>
</protein>
<organism evidence="2 3">
    <name type="scientific">Meganyctiphanes norvegica</name>
    <name type="common">Northern krill</name>
    <name type="synonym">Thysanopoda norvegica</name>
    <dbReference type="NCBI Taxonomy" id="48144"/>
    <lineage>
        <taxon>Eukaryota</taxon>
        <taxon>Metazoa</taxon>
        <taxon>Ecdysozoa</taxon>
        <taxon>Arthropoda</taxon>
        <taxon>Crustacea</taxon>
        <taxon>Multicrustacea</taxon>
        <taxon>Malacostraca</taxon>
        <taxon>Eumalacostraca</taxon>
        <taxon>Eucarida</taxon>
        <taxon>Euphausiacea</taxon>
        <taxon>Euphausiidae</taxon>
        <taxon>Meganyctiphanes</taxon>
    </lineage>
</organism>
<comment type="caution">
    <text evidence="2">The sequence shown here is derived from an EMBL/GenBank/DDBJ whole genome shotgun (WGS) entry which is preliminary data.</text>
</comment>
<feature type="compositionally biased region" description="Low complexity" evidence="1">
    <location>
        <begin position="252"/>
        <end position="263"/>
    </location>
</feature>
<evidence type="ECO:0000256" key="1">
    <source>
        <dbReference type="SAM" id="MobiDB-lite"/>
    </source>
</evidence>
<gene>
    <name evidence="2" type="ORF">MNOR_LOCUS27474</name>
</gene>
<evidence type="ECO:0000313" key="2">
    <source>
        <dbReference type="EMBL" id="CAL4134783.1"/>
    </source>
</evidence>
<proteinExistence type="predicted"/>
<sequence>MEQIVSFLTYGIISQKLKITCINRKDKGFSKIEEIVTPNVHVVLKISPSQITEKKTSYFPNLKIFGGKVAQYGLKLYAKFWESNDKFVFNNNTQFCIRALGKTTQPLKLVYLLNKRKYEQNVFKKLYLENYYTYNVHSFSYLTLPVRQSDTDQRLTQKATQIFVGNEKMFRATMSTSLLCLYENIPSTFNMSNTSLNRSLSSSMNGSFSSPSCLTASPESCGTQKNGTPSGPRVSALTERFGRRSISGSQDSPTAASPVTSSPIMFGGLKRSLSHAAGEPHSKQPKLENFIKTSGSDNESNIMSENTTPQTLDESKNNYDCTKLENRTDNDADCESICDEKPLSFDNIGLSTHETNQQVGEQINDTFYSQKDFEDASEIFENDNIVLGRLNNFEQIQSSSNDNKSGLNSISKFNINPTLFAPSPSSNYKSAHNATDNFLNNLKAKRRSVPGATNENTSHNVTTKAHNATDKFLNSLKARRNSPEITIENTPISQYCPSRSICKTSDENLSTLETVKVEYMNTSEINDLEIEEFDGYEEIERNEEYMLTAPKMIICEEYDPQVLKATRKSKSVYFSISNIKEKLEKQKRRKDVELVRRFRAKIAPTDNSAAEEELRKEISKDMFVKIDYLTILSLSLLACCLSFSLSEYLFLKTEVLGADTSHSIELLQTSYDQKLLLPANSSFSCIHAALRLHSFYCFSNMTILGNLGLSLRDGWPINLLAHSPSSTRVYIQKDITNTINLHYEAVGMVTKTPGCPLAARNSRKVILGRGLYKDKKQGIVRRMPEINEYWQHVKDPVRHSSTLNRLSSMK</sequence>
<dbReference type="AlphaFoldDB" id="A0AAV2RNI0"/>
<evidence type="ECO:0000313" key="3">
    <source>
        <dbReference type="Proteomes" id="UP001497623"/>
    </source>
</evidence>
<accession>A0AAV2RNI0</accession>
<reference evidence="2 3" key="1">
    <citation type="submission" date="2024-05" db="EMBL/GenBank/DDBJ databases">
        <authorList>
            <person name="Wallberg A."/>
        </authorList>
    </citation>
    <scope>NUCLEOTIDE SEQUENCE [LARGE SCALE GENOMIC DNA]</scope>
</reference>
<dbReference type="Proteomes" id="UP001497623">
    <property type="component" value="Unassembled WGS sequence"/>
</dbReference>
<feature type="compositionally biased region" description="Polar residues" evidence="1">
    <location>
        <begin position="215"/>
        <end position="229"/>
    </location>
</feature>
<feature type="region of interest" description="Disordered" evidence="1">
    <location>
        <begin position="294"/>
        <end position="314"/>
    </location>
</feature>
<feature type="compositionally biased region" description="Polar residues" evidence="1">
    <location>
        <begin position="294"/>
        <end position="312"/>
    </location>
</feature>
<feature type="non-terminal residue" evidence="2">
    <location>
        <position position="810"/>
    </location>
</feature>
<dbReference type="EMBL" id="CAXKWB010028946">
    <property type="protein sequence ID" value="CAL4134783.1"/>
    <property type="molecule type" value="Genomic_DNA"/>
</dbReference>
<name>A0AAV2RNI0_MEGNR</name>